<evidence type="ECO:0000313" key="2">
    <source>
        <dbReference type="Proteomes" id="UP001238467"/>
    </source>
</evidence>
<reference evidence="1 2" key="1">
    <citation type="submission" date="2023-07" db="EMBL/GenBank/DDBJ databases">
        <title>Genomic Encyclopedia of Type Strains, Phase IV (KMG-IV): sequencing the most valuable type-strain genomes for metagenomic binning, comparative biology and taxonomic classification.</title>
        <authorList>
            <person name="Goeker M."/>
        </authorList>
    </citation>
    <scope>NUCLEOTIDE SEQUENCE [LARGE SCALE GENOMIC DNA]</scope>
    <source>
        <strain evidence="1 2">DSM 1277</strain>
    </source>
</reference>
<dbReference type="EMBL" id="JAUSUH010000004">
    <property type="protein sequence ID" value="MDQ0347695.1"/>
    <property type="molecule type" value="Genomic_DNA"/>
</dbReference>
<gene>
    <name evidence="1" type="ORF">J2S76_002122</name>
</gene>
<dbReference type="RefSeq" id="WP_307060249.1">
    <property type="nucleotide sequence ID" value="NZ_JAUSUH010000004.1"/>
</dbReference>
<evidence type="ECO:0000313" key="1">
    <source>
        <dbReference type="EMBL" id="MDQ0347695.1"/>
    </source>
</evidence>
<dbReference type="Gene3D" id="2.40.128.130">
    <property type="entry name" value="Autotransporter beta-domain"/>
    <property type="match status" value="1"/>
</dbReference>
<proteinExistence type="predicted"/>
<dbReference type="InterPro" id="IPR036709">
    <property type="entry name" value="Autotransporte_beta_dom_sf"/>
</dbReference>
<organism evidence="1 2">
    <name type="scientific">Ancylobacter vacuolatus</name>
    <dbReference type="NCBI Taxonomy" id="223389"/>
    <lineage>
        <taxon>Bacteria</taxon>
        <taxon>Pseudomonadati</taxon>
        <taxon>Pseudomonadota</taxon>
        <taxon>Alphaproteobacteria</taxon>
        <taxon>Hyphomicrobiales</taxon>
        <taxon>Xanthobacteraceae</taxon>
        <taxon>Ancylobacter</taxon>
    </lineage>
</organism>
<name>A0ABU0DHH1_9HYPH</name>
<dbReference type="SUPFAM" id="SSF103515">
    <property type="entry name" value="Autotransporter"/>
    <property type="match status" value="1"/>
</dbReference>
<keyword evidence="2" id="KW-1185">Reference proteome</keyword>
<protein>
    <submittedName>
        <fullName evidence="1">Uncharacterized protein with beta-barrel porin domain</fullName>
    </submittedName>
</protein>
<sequence length="52" mass="5157">MTGVPIAEDAAGLEVGLDMLVGARTTLGIAYTGPFGGGVTQNGFNAVLKASF</sequence>
<dbReference type="Proteomes" id="UP001238467">
    <property type="component" value="Unassembled WGS sequence"/>
</dbReference>
<comment type="caution">
    <text evidence="1">The sequence shown here is derived from an EMBL/GenBank/DDBJ whole genome shotgun (WGS) entry which is preliminary data.</text>
</comment>
<accession>A0ABU0DHH1</accession>